<protein>
    <submittedName>
        <fullName evidence="1">ABC transporter ATP-binding protein</fullName>
    </submittedName>
</protein>
<keyword evidence="1" id="KW-0067">ATP-binding</keyword>
<reference evidence="1 2" key="1">
    <citation type="journal article" date="2016" name="Front. Microbiol.">
        <title>Comprehensive Phylogenetic Analysis of Bovine Non-aureus Staphylococci Species Based on Whole-Genome Sequencing.</title>
        <authorList>
            <person name="Naushad S."/>
            <person name="Barkema H.W."/>
            <person name="Luby C."/>
            <person name="Condas L.A."/>
            <person name="Nobrega D.B."/>
            <person name="Carson D.A."/>
            <person name="De Buck J."/>
        </authorList>
    </citation>
    <scope>NUCLEOTIDE SEQUENCE [LARGE SCALE GENOMIC DNA]</scope>
    <source>
        <strain evidence="1 2">SNUC 1084</strain>
    </source>
</reference>
<evidence type="ECO:0000313" key="1">
    <source>
        <dbReference type="EMBL" id="PTI58696.1"/>
    </source>
</evidence>
<name>A0ABX5II21_9STAP</name>
<evidence type="ECO:0000313" key="2">
    <source>
        <dbReference type="Proteomes" id="UP000240859"/>
    </source>
</evidence>
<keyword evidence="1" id="KW-0547">Nucleotide-binding</keyword>
<proteinExistence type="predicted"/>
<dbReference type="EMBL" id="PZFR01000444">
    <property type="protein sequence ID" value="PTI58696.1"/>
    <property type="molecule type" value="Genomic_DNA"/>
</dbReference>
<feature type="non-terminal residue" evidence="1">
    <location>
        <position position="1"/>
    </location>
</feature>
<gene>
    <name evidence="1" type="ORF">BU057_15175</name>
</gene>
<sequence length="68" mass="8097">NKDFVLTSVFKEKYKDYIAITSTNNVIEVTTKRDILNELLSDLIQEYKILSIKDKKDYIHQKFKGENR</sequence>
<comment type="caution">
    <text evidence="1">The sequence shown here is derived from an EMBL/GenBank/DDBJ whole genome shotgun (WGS) entry which is preliminary data.</text>
</comment>
<organism evidence="1 2">
    <name type="scientific">Staphylococcus succinus</name>
    <dbReference type="NCBI Taxonomy" id="61015"/>
    <lineage>
        <taxon>Bacteria</taxon>
        <taxon>Bacillati</taxon>
        <taxon>Bacillota</taxon>
        <taxon>Bacilli</taxon>
        <taxon>Bacillales</taxon>
        <taxon>Staphylococcaceae</taxon>
        <taxon>Staphylococcus</taxon>
    </lineage>
</organism>
<dbReference type="GO" id="GO:0005524">
    <property type="term" value="F:ATP binding"/>
    <property type="evidence" value="ECO:0007669"/>
    <property type="project" value="UniProtKB-KW"/>
</dbReference>
<keyword evidence="2" id="KW-1185">Reference proteome</keyword>
<dbReference type="Proteomes" id="UP000240859">
    <property type="component" value="Unassembled WGS sequence"/>
</dbReference>
<accession>A0ABX5II21</accession>